<gene>
    <name evidence="1" type="ORF">QFI66_021645</name>
</gene>
<comment type="caution">
    <text evidence="1">The sequence shown here is derived from an EMBL/GenBank/DDBJ whole genome shotgun (WGS) entry which is preliminary data.</text>
</comment>
<reference evidence="1 2" key="1">
    <citation type="submission" date="2024-03" db="EMBL/GenBank/DDBJ databases">
        <title>Two novel Raoultella species associated with bleeding cankers of broadleaf hosts, Raoultella scottia sp. nov. and Raoultella lignicola sp. nov.</title>
        <authorList>
            <person name="Brady C.L."/>
        </authorList>
    </citation>
    <scope>NUCLEOTIDE SEQUENCE [LARGE SCALE GENOMIC DNA]</scope>
    <source>
        <strain evidence="1 2">BAC 10a-01-01</strain>
    </source>
</reference>
<dbReference type="Proteomes" id="UP001334005">
    <property type="component" value="Unassembled WGS sequence"/>
</dbReference>
<protein>
    <submittedName>
        <fullName evidence="1">Phage tail fiber protein</fullName>
    </submittedName>
</protein>
<evidence type="ECO:0000313" key="2">
    <source>
        <dbReference type="Proteomes" id="UP001334005"/>
    </source>
</evidence>
<dbReference type="EMBL" id="JARXNH020000057">
    <property type="protein sequence ID" value="MEK0250687.1"/>
    <property type="molecule type" value="Genomic_DNA"/>
</dbReference>
<organism evidence="1 2">
    <name type="scientific">Raoultella scottii</name>
    <dbReference type="NCBI Taxonomy" id="3040937"/>
    <lineage>
        <taxon>Bacteria</taxon>
        <taxon>Pseudomonadati</taxon>
        <taxon>Pseudomonadota</taxon>
        <taxon>Gammaproteobacteria</taxon>
        <taxon>Enterobacterales</taxon>
        <taxon>Enterobacteriaceae</taxon>
        <taxon>Klebsiella/Raoultella group</taxon>
        <taxon>Raoultella</taxon>
    </lineage>
</organism>
<accession>A0ABU8ZB06</accession>
<dbReference type="RefSeq" id="WP_331835640.1">
    <property type="nucleotide sequence ID" value="NZ_JARXNH020000057.1"/>
</dbReference>
<sequence>MSVPNQTPYNIYTANGLTTVFTYEFYIISASDLQVSINGSVVSSGYTVAGVGNKDGGDITFLTPPASGAVVMLERVVPTYRLTDYQDNGDLLADTVNKDFDRIWMAIQRAFIDLGFALTRPIFGGPFNAKGYRIENLADPVNDQDAATKKFVVENGKTNLAKTLRVPELSVNELPGVAWRKNKVLAFNEQGDPITVLPGSGTATEVLINLATGEGLKYIGACQSVDALRNTEPEYRNQQIWVLRHSENSDVRLRRYYYHQPDTTTADDGGRVIVTAGGKRWKLLLTDGFVSPEDFGAVGDAVFSTLTNTATGTDNTVPLQNMLNACARDGLESKCTQGRKYLSGSLYAYKDDVLNPNWPSRVGRFRIEGCATGHATGDVENIGAAIIHKPGQTTPLLSVVGAFSVANPTGMGGYFQLERINLIGSPDTSDVLLAQGSQGFIETSKVAFKITNPAGNGISQRTVWDVIHSNILIRGGAVGLGTWTGKGLRITSDGTDGQTNMSVYLNVECYRCGYGIYLSRENQAEGTLGPIVFIGGQTSNCDQHGMVLGGGVIAFTSIGQQHEGARKNAIRIDRTLPDGSISTDIPRGIKIQGGYITGSGNIEDGSVDSFAIYIANGDGIEIDGMTFNNAGNSIAFDAGVVDNLLIRRPVWRTVRAYGVASGVGIKAFGTQDAAKRQYLEKPTFNQNPATRIDPLAQEIFDRGNVGGRVSFATNSPTPSISMGGTTGSEAFRQLNFNYSQAVTLSNITGGRQHQELAITFSNTLVTIPNNRSTFVLNGSAFTPTNQYSTITLRWNGSVWVEVSRSQN</sequence>
<keyword evidence="2" id="KW-1185">Reference proteome</keyword>
<name>A0ABU8ZB06_9ENTR</name>
<proteinExistence type="predicted"/>
<evidence type="ECO:0000313" key="1">
    <source>
        <dbReference type="EMBL" id="MEK0250687.1"/>
    </source>
</evidence>